<keyword evidence="8 13" id="KW-1015">Disulfide bond</keyword>
<evidence type="ECO:0000313" key="18">
    <source>
        <dbReference type="Proteomes" id="UP000217199"/>
    </source>
</evidence>
<dbReference type="GO" id="GO:0034599">
    <property type="term" value="P:cellular response to oxidative stress"/>
    <property type="evidence" value="ECO:0007669"/>
    <property type="project" value="InterPro"/>
</dbReference>
<feature type="active site" description="Proton acceptor" evidence="10">
    <location>
        <position position="96"/>
    </location>
</feature>
<dbReference type="STRING" id="2282107.A0A286UFQ5"/>
<name>A0A286UFQ5_9AGAM</name>
<dbReference type="PRINTS" id="PR00458">
    <property type="entry name" value="PEROXIDASE"/>
</dbReference>
<dbReference type="PRINTS" id="PR00462">
    <property type="entry name" value="LIGNINASE"/>
</dbReference>
<dbReference type="InterPro" id="IPR024589">
    <property type="entry name" value="Ligninase_C"/>
</dbReference>
<feature type="transmembrane region" description="Helical" evidence="15">
    <location>
        <begin position="21"/>
        <end position="44"/>
    </location>
</feature>
<evidence type="ECO:0000256" key="11">
    <source>
        <dbReference type="PIRSR" id="PIRSR601621-2"/>
    </source>
</evidence>
<reference evidence="17 18" key="1">
    <citation type="journal article" date="2017" name="Mol. Ecol.">
        <title>Comparative and population genomic landscape of Phellinus noxius: A hypervariable fungus causing root rot in trees.</title>
        <authorList>
            <person name="Chung C.L."/>
            <person name="Lee T.J."/>
            <person name="Akiba M."/>
            <person name="Lee H.H."/>
            <person name="Kuo T.H."/>
            <person name="Liu D."/>
            <person name="Ke H.M."/>
            <person name="Yokoi T."/>
            <person name="Roa M.B."/>
            <person name="Lu M.J."/>
            <person name="Chang Y.Y."/>
            <person name="Ann P.J."/>
            <person name="Tsai J.N."/>
            <person name="Chen C.Y."/>
            <person name="Tzean S.S."/>
            <person name="Ota Y."/>
            <person name="Hattori T."/>
            <person name="Sahashi N."/>
            <person name="Liou R.F."/>
            <person name="Kikuchi T."/>
            <person name="Tsai I.J."/>
        </authorList>
    </citation>
    <scope>NUCLEOTIDE SEQUENCE [LARGE SCALE GENOMIC DNA]</scope>
    <source>
        <strain evidence="17 18">FFPRI411160</strain>
    </source>
</reference>
<keyword evidence="4 11" id="KW-0479">Metal-binding</keyword>
<dbReference type="PROSITE" id="PS50873">
    <property type="entry name" value="PEROXIDASE_4"/>
    <property type="match status" value="1"/>
</dbReference>
<evidence type="ECO:0000256" key="2">
    <source>
        <dbReference type="ARBA" id="ARBA00022559"/>
    </source>
</evidence>
<feature type="binding site" evidence="11">
    <location>
        <position position="238"/>
    </location>
    <ligand>
        <name>Ca(2+)</name>
        <dbReference type="ChEBI" id="CHEBI:29108"/>
        <label>2</label>
    </ligand>
</feature>
<dbReference type="InterPro" id="IPR044831">
    <property type="entry name" value="Ccp1-like"/>
</dbReference>
<dbReference type="GO" id="GO:0004601">
    <property type="term" value="F:peroxidase activity"/>
    <property type="evidence" value="ECO:0007669"/>
    <property type="project" value="UniProtKB-KW"/>
</dbReference>
<keyword evidence="15" id="KW-1133">Transmembrane helix</keyword>
<evidence type="ECO:0000256" key="1">
    <source>
        <dbReference type="ARBA" id="ARBA00006089"/>
    </source>
</evidence>
<dbReference type="GO" id="GO:0020037">
    <property type="term" value="F:heme binding"/>
    <property type="evidence" value="ECO:0007669"/>
    <property type="project" value="UniProtKB-UniRule"/>
</dbReference>
<evidence type="ECO:0000256" key="6">
    <source>
        <dbReference type="ARBA" id="ARBA00023002"/>
    </source>
</evidence>
<dbReference type="PANTHER" id="PTHR31356:SF66">
    <property type="entry name" value="CATALASE-PEROXIDASE"/>
    <property type="match status" value="1"/>
</dbReference>
<comment type="similarity">
    <text evidence="1 14">Belongs to the peroxidase family. Ligninase subfamily.</text>
</comment>
<dbReference type="Proteomes" id="UP000217199">
    <property type="component" value="Unassembled WGS sequence"/>
</dbReference>
<feature type="disulfide bond" evidence="13">
    <location>
        <begin position="64"/>
        <end position="335"/>
    </location>
</feature>
<dbReference type="GO" id="GO:0042744">
    <property type="term" value="P:hydrogen peroxide catabolic process"/>
    <property type="evidence" value="ECO:0007669"/>
    <property type="project" value="TreeGrafter"/>
</dbReference>
<evidence type="ECO:0000256" key="9">
    <source>
        <dbReference type="ARBA" id="ARBA00023180"/>
    </source>
</evidence>
<comment type="cofactor">
    <cofactor evidence="11">
        <name>heme b</name>
        <dbReference type="ChEBI" id="CHEBI:60344"/>
    </cofactor>
    <text evidence="11">Binds 1 heme b (iron(II)-protoporphyrin IX) group per subunit.</text>
</comment>
<keyword evidence="18" id="KW-1185">Reference proteome</keyword>
<dbReference type="AlphaFoldDB" id="A0A286UFQ5"/>
<feature type="binding site" evidence="11">
    <location>
        <position position="97"/>
    </location>
    <ligand>
        <name>Ca(2+)</name>
        <dbReference type="ChEBI" id="CHEBI:29108"/>
        <label>1</label>
    </ligand>
</feature>
<dbReference type="InterPro" id="IPR001621">
    <property type="entry name" value="Ligninase"/>
</dbReference>
<dbReference type="InterPro" id="IPR010255">
    <property type="entry name" value="Haem_peroxidase_sf"/>
</dbReference>
<feature type="binding site" evidence="11">
    <location>
        <position position="115"/>
    </location>
    <ligand>
        <name>Ca(2+)</name>
        <dbReference type="ChEBI" id="CHEBI:29108"/>
        <label>1</label>
    </ligand>
</feature>
<comment type="caution">
    <text evidence="17">The sequence shown here is derived from an EMBL/GenBank/DDBJ whole genome shotgun (WGS) entry which is preliminary data.</text>
</comment>
<evidence type="ECO:0000256" key="4">
    <source>
        <dbReference type="ARBA" id="ARBA00022723"/>
    </source>
</evidence>
<dbReference type="PROSITE" id="PS00435">
    <property type="entry name" value="PEROXIDASE_1"/>
    <property type="match status" value="1"/>
</dbReference>
<dbReference type="EC" id="1.11.1.-" evidence="14"/>
<dbReference type="Gene3D" id="1.10.420.10">
    <property type="entry name" value="Peroxidase, domain 2"/>
    <property type="match status" value="1"/>
</dbReference>
<dbReference type="Gene3D" id="1.10.520.10">
    <property type="match status" value="1"/>
</dbReference>
<feature type="binding site" evidence="11">
    <location>
        <position position="245"/>
    </location>
    <ligand>
        <name>Ca(2+)</name>
        <dbReference type="ChEBI" id="CHEBI:29108"/>
        <label>2</label>
    </ligand>
</feature>
<feature type="disulfide bond" evidence="13">
    <location>
        <begin position="299"/>
        <end position="365"/>
    </location>
</feature>
<protein>
    <recommendedName>
        <fullName evidence="14">Peroxidase</fullName>
        <ecNumber evidence="14">1.11.1.-</ecNumber>
    </recommendedName>
</protein>
<feature type="binding site" evidence="11">
    <location>
        <position position="221"/>
    </location>
    <ligand>
        <name>Ca(2+)</name>
        <dbReference type="ChEBI" id="CHEBI:29108"/>
        <label>2</label>
    </ligand>
</feature>
<feature type="binding site" description="axial binding residue" evidence="11">
    <location>
        <position position="220"/>
    </location>
    <ligand>
        <name>heme b</name>
        <dbReference type="ChEBI" id="CHEBI:60344"/>
    </ligand>
    <ligandPart>
        <name>Fe</name>
        <dbReference type="ChEBI" id="CHEBI:18248"/>
    </ligandPart>
</feature>
<evidence type="ECO:0000256" key="3">
    <source>
        <dbReference type="ARBA" id="ARBA00022617"/>
    </source>
</evidence>
<feature type="site" description="Transition state stabilizer" evidence="12">
    <location>
        <position position="92"/>
    </location>
</feature>
<feature type="binding site" evidence="11">
    <location>
        <position position="240"/>
    </location>
    <ligand>
        <name>Ca(2+)</name>
        <dbReference type="ChEBI" id="CHEBI:29108"/>
        <label>2</label>
    </ligand>
</feature>
<gene>
    <name evidence="17" type="ORF">PNOK_0529400</name>
</gene>
<proteinExistence type="inferred from homology"/>
<dbReference type="PANTHER" id="PTHR31356">
    <property type="entry name" value="THYLAKOID LUMENAL 29 KDA PROTEIN, CHLOROPLASTIC-RELATED"/>
    <property type="match status" value="1"/>
</dbReference>
<organism evidence="17 18">
    <name type="scientific">Pyrrhoderma noxium</name>
    <dbReference type="NCBI Taxonomy" id="2282107"/>
    <lineage>
        <taxon>Eukaryota</taxon>
        <taxon>Fungi</taxon>
        <taxon>Dikarya</taxon>
        <taxon>Basidiomycota</taxon>
        <taxon>Agaricomycotina</taxon>
        <taxon>Agaricomycetes</taxon>
        <taxon>Hymenochaetales</taxon>
        <taxon>Hymenochaetaceae</taxon>
        <taxon>Pyrrhoderma</taxon>
    </lineage>
</organism>
<evidence type="ECO:0000256" key="14">
    <source>
        <dbReference type="RuleBase" id="RU363051"/>
    </source>
</evidence>
<keyword evidence="2 14" id="KW-0575">Peroxidase</keyword>
<feature type="binding site" evidence="11">
    <location>
        <position position="113"/>
    </location>
    <ligand>
        <name>Ca(2+)</name>
        <dbReference type="ChEBI" id="CHEBI:29108"/>
        <label>1</label>
    </ligand>
</feature>
<evidence type="ECO:0000313" key="17">
    <source>
        <dbReference type="EMBL" id="PAV18452.1"/>
    </source>
</evidence>
<dbReference type="Pfam" id="PF00141">
    <property type="entry name" value="peroxidase"/>
    <property type="match status" value="1"/>
</dbReference>
<keyword evidence="15" id="KW-0812">Transmembrane</keyword>
<sequence>MQHRYFRSQTCYFLLVDKTNILDLSMVFKIAAAFVSLSTLSFAATTIKQPTICANGQVVSHEACCPFTDVRDDLQTNLFGGVCDQGVQDALRLTFHDGIAFSLSGQFAGGGADGSILKFADIETAFEENGGTEDGTNDLMPFYNRHNVSAGDMIQFAAALGVSNCPGAPRLQFFAGRPEPTAPAQDGAVPRPFDSVDTILERFADAGFSSAEVVHLLASHTIADSNLIVPGHLGVPFDSTPFDFDGQFFLETLISSDDVAFGREFPDVAKGETTSPIAKEGGMRLMSDFLLARDQRTACEWQSMIDNQYYMANSFKKAMFRLSIVGQDIDQLVDCSDLIPIPPPPRKAHTTFPPTLGMSDILPACRFPFPSLSTDPGEPTEIPACANGSFSEADCPD</sequence>
<keyword evidence="15" id="KW-0472">Membrane</keyword>
<dbReference type="InterPro" id="IPR002016">
    <property type="entry name" value="Haem_peroxidase"/>
</dbReference>
<keyword evidence="5" id="KW-0732">Signal</keyword>
<keyword evidence="11 14" id="KW-0106">Calcium</keyword>
<comment type="cofactor">
    <cofactor evidence="11 14">
        <name>Ca(2+)</name>
        <dbReference type="ChEBI" id="CHEBI:29108"/>
    </cofactor>
    <text evidence="11 14">Binds 2 calcium ions per subunit.</text>
</comment>
<feature type="domain" description="Plant heme peroxidase family profile" evidence="16">
    <location>
        <begin position="91"/>
        <end position="339"/>
    </location>
</feature>
<dbReference type="GO" id="GO:0046872">
    <property type="term" value="F:metal ion binding"/>
    <property type="evidence" value="ECO:0007669"/>
    <property type="project" value="UniProtKB-UniRule"/>
</dbReference>
<evidence type="ECO:0000256" key="8">
    <source>
        <dbReference type="ARBA" id="ARBA00023157"/>
    </source>
</evidence>
<evidence type="ECO:0000256" key="15">
    <source>
        <dbReference type="SAM" id="Phobius"/>
    </source>
</evidence>
<evidence type="ECO:0000256" key="12">
    <source>
        <dbReference type="PIRSR" id="PIRSR601621-3"/>
    </source>
</evidence>
<dbReference type="OrthoDB" id="2113341at2759"/>
<dbReference type="SUPFAM" id="SSF48113">
    <property type="entry name" value="Heme-dependent peroxidases"/>
    <property type="match status" value="1"/>
</dbReference>
<dbReference type="InterPro" id="IPR019793">
    <property type="entry name" value="Peroxidases_heam-ligand_BS"/>
</dbReference>
<feature type="disulfide bond" evidence="13">
    <location>
        <begin position="83"/>
        <end position="165"/>
    </location>
</feature>
<feature type="binding site" evidence="11">
    <location>
        <position position="111"/>
    </location>
    <ligand>
        <name>Ca(2+)</name>
        <dbReference type="ChEBI" id="CHEBI:29108"/>
        <label>1</label>
    </ligand>
</feature>
<evidence type="ECO:0000256" key="7">
    <source>
        <dbReference type="ARBA" id="ARBA00023004"/>
    </source>
</evidence>
<keyword evidence="6 14" id="KW-0560">Oxidoreductase</keyword>
<feature type="disulfide bond" evidence="13">
    <location>
        <begin position="53"/>
        <end position="65"/>
    </location>
</feature>
<dbReference type="EMBL" id="NBII01000005">
    <property type="protein sequence ID" value="PAV18452.1"/>
    <property type="molecule type" value="Genomic_DNA"/>
</dbReference>
<evidence type="ECO:0000256" key="13">
    <source>
        <dbReference type="PIRSR" id="PIRSR601621-4"/>
    </source>
</evidence>
<keyword evidence="7 11" id="KW-0408">Iron</keyword>
<dbReference type="InParanoid" id="A0A286UFQ5"/>
<keyword evidence="9" id="KW-0325">Glycoprotein</keyword>
<accession>A0A286UFQ5</accession>
<dbReference type="GO" id="GO:0000302">
    <property type="term" value="P:response to reactive oxygen species"/>
    <property type="evidence" value="ECO:0007669"/>
    <property type="project" value="TreeGrafter"/>
</dbReference>
<evidence type="ECO:0000256" key="5">
    <source>
        <dbReference type="ARBA" id="ARBA00022729"/>
    </source>
</evidence>
<evidence type="ECO:0000259" key="16">
    <source>
        <dbReference type="PROSITE" id="PS50873"/>
    </source>
</evidence>
<dbReference type="Pfam" id="PF11895">
    <property type="entry name" value="Peroxidase_ext"/>
    <property type="match status" value="1"/>
</dbReference>
<evidence type="ECO:0000256" key="10">
    <source>
        <dbReference type="PIRSR" id="PIRSR601621-1"/>
    </source>
</evidence>
<keyword evidence="3 11" id="KW-0349">Heme</keyword>